<sequence length="206" mass="22932">MAPLSLSLGVSTYATATITPFTTTWPAAYESLTTFSPISTLSGQALNQTTKFETWSCTPTQTHTSTRIVIRVTTTDNATLQPAPADSLPKPTLPKNDWMSVAGWGLIVYSGFSAFLLALMWSAGMIDCRLNFIRPLHHQTPFSLTWGSWFPRRAYTRSQRAIQLDNLSSPISFHDSHEQVLWDDAVVSFHRQHGSLGTELRRLGMI</sequence>
<keyword evidence="1" id="KW-0812">Transmembrane</keyword>
<keyword evidence="1" id="KW-0472">Membrane</keyword>
<keyword evidence="3" id="KW-1185">Reference proteome</keyword>
<feature type="transmembrane region" description="Helical" evidence="1">
    <location>
        <begin position="101"/>
        <end position="124"/>
    </location>
</feature>
<keyword evidence="1" id="KW-1133">Transmembrane helix</keyword>
<gene>
    <name evidence="2 4" type="ORF">BDZ99DRAFT_464708</name>
</gene>
<reference evidence="4" key="2">
    <citation type="submission" date="2020-04" db="EMBL/GenBank/DDBJ databases">
        <authorList>
            <consortium name="NCBI Genome Project"/>
        </authorList>
    </citation>
    <scope>NUCLEOTIDE SEQUENCE</scope>
    <source>
        <strain evidence="4">CBS 304.34</strain>
    </source>
</reference>
<organism evidence="2">
    <name type="scientific">Mytilinidion resinicola</name>
    <dbReference type="NCBI Taxonomy" id="574789"/>
    <lineage>
        <taxon>Eukaryota</taxon>
        <taxon>Fungi</taxon>
        <taxon>Dikarya</taxon>
        <taxon>Ascomycota</taxon>
        <taxon>Pezizomycotina</taxon>
        <taxon>Dothideomycetes</taxon>
        <taxon>Pleosporomycetidae</taxon>
        <taxon>Mytilinidiales</taxon>
        <taxon>Mytilinidiaceae</taxon>
        <taxon>Mytilinidion</taxon>
    </lineage>
</organism>
<dbReference type="AlphaFoldDB" id="A0A6A6YG48"/>
<reference evidence="4" key="3">
    <citation type="submission" date="2025-04" db="UniProtKB">
        <authorList>
            <consortium name="RefSeq"/>
        </authorList>
    </citation>
    <scope>IDENTIFICATION</scope>
    <source>
        <strain evidence="4">CBS 304.34</strain>
    </source>
</reference>
<evidence type="ECO:0000313" key="4">
    <source>
        <dbReference type="RefSeq" id="XP_033574760.1"/>
    </source>
</evidence>
<dbReference type="EMBL" id="MU003704">
    <property type="protein sequence ID" value="KAF2807796.1"/>
    <property type="molecule type" value="Genomic_DNA"/>
</dbReference>
<dbReference type="Proteomes" id="UP000504636">
    <property type="component" value="Unplaced"/>
</dbReference>
<evidence type="ECO:0000256" key="1">
    <source>
        <dbReference type="SAM" id="Phobius"/>
    </source>
</evidence>
<protein>
    <submittedName>
        <fullName evidence="2 4">Uncharacterized protein</fullName>
    </submittedName>
</protein>
<proteinExistence type="predicted"/>
<evidence type="ECO:0000313" key="2">
    <source>
        <dbReference type="EMBL" id="KAF2807796.1"/>
    </source>
</evidence>
<dbReference type="GeneID" id="54461277"/>
<evidence type="ECO:0000313" key="3">
    <source>
        <dbReference type="Proteomes" id="UP000504636"/>
    </source>
</evidence>
<dbReference type="RefSeq" id="XP_033574760.1">
    <property type="nucleotide sequence ID" value="XM_033720384.1"/>
</dbReference>
<dbReference type="OrthoDB" id="10380835at2759"/>
<accession>A0A6A6YG48</accession>
<name>A0A6A6YG48_9PEZI</name>
<reference evidence="2 4" key="1">
    <citation type="journal article" date="2020" name="Stud. Mycol.">
        <title>101 Dothideomycetes genomes: a test case for predicting lifestyles and emergence of pathogens.</title>
        <authorList>
            <person name="Haridas S."/>
            <person name="Albert R."/>
            <person name="Binder M."/>
            <person name="Bloem J."/>
            <person name="Labutti K."/>
            <person name="Salamov A."/>
            <person name="Andreopoulos B."/>
            <person name="Baker S."/>
            <person name="Barry K."/>
            <person name="Bills G."/>
            <person name="Bluhm B."/>
            <person name="Cannon C."/>
            <person name="Castanera R."/>
            <person name="Culley D."/>
            <person name="Daum C."/>
            <person name="Ezra D."/>
            <person name="Gonzalez J."/>
            <person name="Henrissat B."/>
            <person name="Kuo A."/>
            <person name="Liang C."/>
            <person name="Lipzen A."/>
            <person name="Lutzoni F."/>
            <person name="Magnuson J."/>
            <person name="Mondo S."/>
            <person name="Nolan M."/>
            <person name="Ohm R."/>
            <person name="Pangilinan J."/>
            <person name="Park H.-J."/>
            <person name="Ramirez L."/>
            <person name="Alfaro M."/>
            <person name="Sun H."/>
            <person name="Tritt A."/>
            <person name="Yoshinaga Y."/>
            <person name="Zwiers L.-H."/>
            <person name="Turgeon B."/>
            <person name="Goodwin S."/>
            <person name="Spatafora J."/>
            <person name="Crous P."/>
            <person name="Grigoriev I."/>
        </authorList>
    </citation>
    <scope>NUCLEOTIDE SEQUENCE</scope>
    <source>
        <strain evidence="2 4">CBS 304.34</strain>
    </source>
</reference>